<feature type="region of interest" description="Disordered" evidence="2">
    <location>
        <begin position="332"/>
        <end position="366"/>
    </location>
</feature>
<feature type="compositionally biased region" description="Basic and acidic residues" evidence="2">
    <location>
        <begin position="441"/>
        <end position="454"/>
    </location>
</feature>
<dbReference type="GeneID" id="115992128"/>
<name>A0A7N2LMY8_QUELO</name>
<feature type="region of interest" description="Disordered" evidence="2">
    <location>
        <begin position="836"/>
        <end position="870"/>
    </location>
</feature>
<evidence type="ECO:0008006" key="5">
    <source>
        <dbReference type="Google" id="ProtNLM"/>
    </source>
</evidence>
<feature type="compositionally biased region" description="Basic and acidic residues" evidence="2">
    <location>
        <begin position="954"/>
        <end position="969"/>
    </location>
</feature>
<feature type="compositionally biased region" description="Polar residues" evidence="2">
    <location>
        <begin position="332"/>
        <end position="341"/>
    </location>
</feature>
<feature type="compositionally biased region" description="Basic and acidic residues" evidence="2">
    <location>
        <begin position="471"/>
        <end position="481"/>
    </location>
</feature>
<dbReference type="OrthoDB" id="1749136at2759"/>
<keyword evidence="4" id="KW-1185">Reference proteome</keyword>
<dbReference type="Proteomes" id="UP000594261">
    <property type="component" value="Chromosome 5"/>
</dbReference>
<dbReference type="OMA" id="CELLVFC"/>
<protein>
    <recommendedName>
        <fullName evidence="5">COP1-interacting protein 7</fullName>
    </recommendedName>
</protein>
<organism evidence="3 4">
    <name type="scientific">Quercus lobata</name>
    <name type="common">Valley oak</name>
    <dbReference type="NCBI Taxonomy" id="97700"/>
    <lineage>
        <taxon>Eukaryota</taxon>
        <taxon>Viridiplantae</taxon>
        <taxon>Streptophyta</taxon>
        <taxon>Embryophyta</taxon>
        <taxon>Tracheophyta</taxon>
        <taxon>Spermatophyta</taxon>
        <taxon>Magnoliopsida</taxon>
        <taxon>eudicotyledons</taxon>
        <taxon>Gunneridae</taxon>
        <taxon>Pentapetalae</taxon>
        <taxon>rosids</taxon>
        <taxon>fabids</taxon>
        <taxon>Fagales</taxon>
        <taxon>Fagaceae</taxon>
        <taxon>Quercus</taxon>
    </lineage>
</organism>
<sequence length="979" mass="109539">MDSKARLDYALFQLTPTRTRCDLVVFSGGISEKLASGLFEPFISHLKSAKDEIFKGGYSIKLRPPNHGAPWFTKATFQRFVRFVSTPAVLERFVSIEKEILQIESSVQVNESNIIHASRQSVEGSSINHVILPMSTQLNFINTSFQLKSIVFPPKWDKITKDSSKSVLGSFSAANGSTKKSADSSKIKCELGGMDDGAKEENSKVHLQRLLDTRKKLLRKEQAMAYARGIVAGFEMDNVDDLISFADVFGALRLREACVNFKELCKKKHADGLWMEELAAVKACSPSELSFMGTSAIVLTNEISTHYQRTTSDSSKDDASTCNLLANGSMDTPKSHLSTSHACLDSKRDNNASDQTPSTTAKVQLPMPWQNQIPQYMYNFQIPIQQIPPYQRHPFPLMQSVPPYYPKNMQWPPNMDKSSNGLVRQPNYRNNKTTSAGRKPNKNEPEYSEDRGTESSDSDSGSYSHLYLQQDRQHSSREHPKIKMHRKKSSRTVVIPNINYISPKGRDGKKGSVSDESTPDEELINGENGVRSLEKFHEPNSCDYKKIGLDKGGYNLNQTNNSTNKDNELNIREVGKLQPINVQDEHFRLRSSEGETSFTARPAEGMEFEKAPKKLMAAADSFVVTERMGGNDARAELEDFENGENSHPFMNRRDCANEELLFSQRIEEPRTYFGNTLSTCSAESAIIKIGRMEDLFTVNHSGMSENHDLSIKKTFLDGVSILSLEGDFSHTKKSIIGKPIDDSFMIQTRPAVDHYDSQWKTDISMETDITLSAFSENGISDISHVKHEMSNTNEPDDLCVVLERDSRLESAEGSWTMDYGINISFTEANRRGSVVEASDHLDKALHPNCKSSNSNSKETTESKNPGKEARSKALFGSLGMSKSEIVPKSKKPFSVSRLIVQKSKLEKEEEIRKKMEEQLIQRQKRIAERTAASGFSPSTSKKAPSKSKGVKGSFKSDKNNIHSTTHETNRIGPIKIRAS</sequence>
<dbReference type="InParanoid" id="A0A7N2LMY8"/>
<feature type="compositionally biased region" description="Polar residues" evidence="2">
    <location>
        <begin position="352"/>
        <end position="362"/>
    </location>
</feature>
<evidence type="ECO:0000256" key="1">
    <source>
        <dbReference type="SAM" id="Coils"/>
    </source>
</evidence>
<dbReference type="Gramene" id="QL05p038888:mrna">
    <property type="protein sequence ID" value="QL05p038888:mrna"/>
    <property type="gene ID" value="QL05p038888"/>
</dbReference>
<feature type="region of interest" description="Disordered" evidence="2">
    <location>
        <begin position="409"/>
        <end position="524"/>
    </location>
</feature>
<feature type="compositionally biased region" description="Basic and acidic residues" evidence="2">
    <location>
        <begin position="504"/>
        <end position="513"/>
    </location>
</feature>
<dbReference type="FunCoup" id="A0A7N2LMY8">
    <property type="interactions" value="10"/>
</dbReference>
<feature type="compositionally biased region" description="Polar residues" evidence="2">
    <location>
        <begin position="416"/>
        <end position="436"/>
    </location>
</feature>
<dbReference type="PANTHER" id="PTHR31008">
    <property type="entry name" value="COP1-INTERACTING PROTEIN-RELATED"/>
    <property type="match status" value="1"/>
</dbReference>
<accession>A0A7N2LMY8</accession>
<dbReference type="RefSeq" id="XP_030972059.1">
    <property type="nucleotide sequence ID" value="XM_031116199.1"/>
</dbReference>
<reference evidence="3" key="2">
    <citation type="submission" date="2021-01" db="UniProtKB">
        <authorList>
            <consortium name="EnsemblPlants"/>
        </authorList>
    </citation>
    <scope>IDENTIFICATION</scope>
</reference>
<dbReference type="EnsemblPlants" id="QL05p038888:mrna">
    <property type="protein sequence ID" value="QL05p038888:mrna"/>
    <property type="gene ID" value="QL05p038888"/>
</dbReference>
<feature type="region of interest" description="Disordered" evidence="2">
    <location>
        <begin position="927"/>
        <end position="979"/>
    </location>
</feature>
<dbReference type="KEGG" id="qlo:115992128"/>
<proteinExistence type="predicted"/>
<evidence type="ECO:0000313" key="3">
    <source>
        <dbReference type="EnsemblPlants" id="QL05p038888:mrna"/>
    </source>
</evidence>
<feature type="coiled-coil region" evidence="1">
    <location>
        <begin position="898"/>
        <end position="925"/>
    </location>
</feature>
<dbReference type="PANTHER" id="PTHR31008:SF0">
    <property type="entry name" value="CSL1"/>
    <property type="match status" value="1"/>
</dbReference>
<dbReference type="AlphaFoldDB" id="A0A7N2LMY8"/>
<evidence type="ECO:0000313" key="4">
    <source>
        <dbReference type="Proteomes" id="UP000594261"/>
    </source>
</evidence>
<keyword evidence="1" id="KW-0175">Coiled coil</keyword>
<feature type="compositionally biased region" description="Basic and acidic residues" evidence="2">
    <location>
        <begin position="858"/>
        <end position="870"/>
    </location>
</feature>
<evidence type="ECO:0000256" key="2">
    <source>
        <dbReference type="SAM" id="MobiDB-lite"/>
    </source>
</evidence>
<reference evidence="3 4" key="1">
    <citation type="journal article" date="2016" name="G3 (Bethesda)">
        <title>First Draft Assembly and Annotation of the Genome of a California Endemic Oak Quercus lobata Nee (Fagaceae).</title>
        <authorList>
            <person name="Sork V.L."/>
            <person name="Fitz-Gibbon S.T."/>
            <person name="Puiu D."/>
            <person name="Crepeau M."/>
            <person name="Gugger P.F."/>
            <person name="Sherman R."/>
            <person name="Stevens K."/>
            <person name="Langley C.H."/>
            <person name="Pellegrini M."/>
            <person name="Salzberg S.L."/>
        </authorList>
    </citation>
    <scope>NUCLEOTIDE SEQUENCE [LARGE SCALE GENOMIC DNA]</scope>
    <source>
        <strain evidence="3 4">cv. SW786</strain>
    </source>
</reference>
<dbReference type="EMBL" id="LRBV02000005">
    <property type="status" value="NOT_ANNOTATED_CDS"/>
    <property type="molecule type" value="Genomic_DNA"/>
</dbReference>
<gene>
    <name evidence="3" type="primary">LOC115992128</name>
</gene>